<dbReference type="EMBL" id="JBIAMX010000011">
    <property type="protein sequence ID" value="MFF0544893.1"/>
    <property type="molecule type" value="Genomic_DNA"/>
</dbReference>
<feature type="chain" id="PRO_5047188255" description="Chaplin domain-containing protein" evidence="1">
    <location>
        <begin position="29"/>
        <end position="57"/>
    </location>
</feature>
<proteinExistence type="predicted"/>
<evidence type="ECO:0000256" key="1">
    <source>
        <dbReference type="SAM" id="SignalP"/>
    </source>
</evidence>
<gene>
    <name evidence="2" type="ORF">ACFYTF_18860</name>
</gene>
<sequence>MSSRIARPFAVTALALTLGALGAGTASAATVEATPIVGSVAICTSIPVGPISINVCL</sequence>
<organism evidence="2 3">
    <name type="scientific">Nocardia thailandica</name>
    <dbReference type="NCBI Taxonomy" id="257275"/>
    <lineage>
        <taxon>Bacteria</taxon>
        <taxon>Bacillati</taxon>
        <taxon>Actinomycetota</taxon>
        <taxon>Actinomycetes</taxon>
        <taxon>Mycobacteriales</taxon>
        <taxon>Nocardiaceae</taxon>
        <taxon>Nocardia</taxon>
    </lineage>
</organism>
<evidence type="ECO:0000313" key="2">
    <source>
        <dbReference type="EMBL" id="MFF0544893.1"/>
    </source>
</evidence>
<protein>
    <recommendedName>
        <fullName evidence="4">Chaplin domain-containing protein</fullName>
    </recommendedName>
</protein>
<keyword evidence="1" id="KW-0732">Signal</keyword>
<reference evidence="2 3" key="1">
    <citation type="submission" date="2024-10" db="EMBL/GenBank/DDBJ databases">
        <title>The Natural Products Discovery Center: Release of the First 8490 Sequenced Strains for Exploring Actinobacteria Biosynthetic Diversity.</title>
        <authorList>
            <person name="Kalkreuter E."/>
            <person name="Kautsar S.A."/>
            <person name="Yang D."/>
            <person name="Bader C.D."/>
            <person name="Teijaro C.N."/>
            <person name="Fluegel L."/>
            <person name="Davis C.M."/>
            <person name="Simpson J.R."/>
            <person name="Lauterbach L."/>
            <person name="Steele A.D."/>
            <person name="Gui C."/>
            <person name="Meng S."/>
            <person name="Li G."/>
            <person name="Viehrig K."/>
            <person name="Ye F."/>
            <person name="Su P."/>
            <person name="Kiefer A.F."/>
            <person name="Nichols A."/>
            <person name="Cepeda A.J."/>
            <person name="Yan W."/>
            <person name="Fan B."/>
            <person name="Jiang Y."/>
            <person name="Adhikari A."/>
            <person name="Zheng C.-J."/>
            <person name="Schuster L."/>
            <person name="Cowan T.M."/>
            <person name="Smanski M.J."/>
            <person name="Chevrette M.G."/>
            <person name="De Carvalho L.P.S."/>
            <person name="Shen B."/>
        </authorList>
    </citation>
    <scope>NUCLEOTIDE SEQUENCE [LARGE SCALE GENOMIC DNA]</scope>
    <source>
        <strain evidence="2 3">NPDC004045</strain>
    </source>
</reference>
<dbReference type="Proteomes" id="UP001601444">
    <property type="component" value="Unassembled WGS sequence"/>
</dbReference>
<name>A0ABW6PR64_9NOCA</name>
<dbReference type="RefSeq" id="WP_169334690.1">
    <property type="nucleotide sequence ID" value="NZ_JBIAMX010000011.1"/>
</dbReference>
<evidence type="ECO:0000313" key="3">
    <source>
        <dbReference type="Proteomes" id="UP001601444"/>
    </source>
</evidence>
<evidence type="ECO:0008006" key="4">
    <source>
        <dbReference type="Google" id="ProtNLM"/>
    </source>
</evidence>
<accession>A0ABW6PR64</accession>
<comment type="caution">
    <text evidence="2">The sequence shown here is derived from an EMBL/GenBank/DDBJ whole genome shotgun (WGS) entry which is preliminary data.</text>
</comment>
<feature type="signal peptide" evidence="1">
    <location>
        <begin position="1"/>
        <end position="28"/>
    </location>
</feature>
<keyword evidence="3" id="KW-1185">Reference proteome</keyword>